<keyword evidence="1" id="KW-1133">Transmembrane helix</keyword>
<dbReference type="KEGG" id="pchi:PC41400_05465"/>
<gene>
    <name evidence="2" type="ORF">M5X16_06235</name>
    <name evidence="3" type="ORF">PC41400_05465</name>
</gene>
<feature type="transmembrane region" description="Helical" evidence="1">
    <location>
        <begin position="275"/>
        <end position="303"/>
    </location>
</feature>
<evidence type="ECO:0000313" key="5">
    <source>
        <dbReference type="Proteomes" id="UP001527202"/>
    </source>
</evidence>
<feature type="transmembrane region" description="Helical" evidence="1">
    <location>
        <begin position="233"/>
        <end position="255"/>
    </location>
</feature>
<dbReference type="Proteomes" id="UP000288943">
    <property type="component" value="Chromosome"/>
</dbReference>
<dbReference type="OrthoDB" id="8613028at2"/>
<feature type="transmembrane region" description="Helical" evidence="1">
    <location>
        <begin position="16"/>
        <end position="38"/>
    </location>
</feature>
<keyword evidence="1" id="KW-0472">Membrane</keyword>
<protein>
    <submittedName>
        <fullName evidence="3">ABC transporter permease</fullName>
    </submittedName>
</protein>
<evidence type="ECO:0000313" key="4">
    <source>
        <dbReference type="Proteomes" id="UP000288943"/>
    </source>
</evidence>
<accession>A0A410WS59</accession>
<reference evidence="2 5" key="2">
    <citation type="submission" date="2022-05" db="EMBL/GenBank/DDBJ databases">
        <title>Genome Sequencing of Bee-Associated Microbes.</title>
        <authorList>
            <person name="Dunlap C."/>
        </authorList>
    </citation>
    <scope>NUCLEOTIDE SEQUENCE [LARGE SCALE GENOMIC DNA]</scope>
    <source>
        <strain evidence="2 5">NRRL B-23120</strain>
    </source>
</reference>
<keyword evidence="1" id="KW-0812">Transmembrane</keyword>
<keyword evidence="5" id="KW-1185">Reference proteome</keyword>
<evidence type="ECO:0000313" key="2">
    <source>
        <dbReference type="EMBL" id="MCY9595360.1"/>
    </source>
</evidence>
<dbReference type="EMBL" id="CP026520">
    <property type="protein sequence ID" value="QAV17137.1"/>
    <property type="molecule type" value="Genomic_DNA"/>
</dbReference>
<dbReference type="GO" id="GO:0140359">
    <property type="term" value="F:ABC-type transporter activity"/>
    <property type="evidence" value="ECO:0007669"/>
    <property type="project" value="InterPro"/>
</dbReference>
<dbReference type="RefSeq" id="WP_042229875.1">
    <property type="nucleotide sequence ID" value="NZ_CP026520.1"/>
</dbReference>
<feature type="transmembrane region" description="Helical" evidence="1">
    <location>
        <begin position="148"/>
        <end position="174"/>
    </location>
</feature>
<reference evidence="3 4" key="1">
    <citation type="submission" date="2018-01" db="EMBL/GenBank/DDBJ databases">
        <title>The whole genome sequencing and assembly of Paenibacillus chitinolyticus KCCM 41400 strain.</title>
        <authorList>
            <person name="Kim J.-Y."/>
            <person name="Park M.-K."/>
            <person name="Lee Y.-J."/>
            <person name="Yi H."/>
            <person name="Bahn Y.-S."/>
            <person name="Kim J.F."/>
            <person name="Lee D.-W."/>
        </authorList>
    </citation>
    <scope>NUCLEOTIDE SEQUENCE [LARGE SCALE GENOMIC DNA]</scope>
    <source>
        <strain evidence="3 4">KCCM 41400</strain>
    </source>
</reference>
<dbReference type="PANTHER" id="PTHR37305:SF1">
    <property type="entry name" value="MEMBRANE PROTEIN"/>
    <property type="match status" value="1"/>
</dbReference>
<dbReference type="GO" id="GO:0005886">
    <property type="term" value="C:plasma membrane"/>
    <property type="evidence" value="ECO:0007669"/>
    <property type="project" value="UniProtKB-SubCell"/>
</dbReference>
<evidence type="ECO:0000313" key="3">
    <source>
        <dbReference type="EMBL" id="QAV17137.1"/>
    </source>
</evidence>
<feature type="transmembrane region" description="Helical" evidence="1">
    <location>
        <begin position="94"/>
        <end position="118"/>
    </location>
</feature>
<dbReference type="PANTHER" id="PTHR37305">
    <property type="entry name" value="INTEGRAL MEMBRANE PROTEIN-RELATED"/>
    <property type="match status" value="1"/>
</dbReference>
<name>A0A410WS59_9BACL</name>
<dbReference type="GeneID" id="95374263"/>
<sequence>MLNLIRNENMKIYRRLTTWIMVILLVGLVGLISFLIHYDSRGMNSADWRQAQTQRIEQLEKTKADFPDNAADLDQQIKLAQEYLNRDMSPNQAAVWQAVGSMSSLIAVITVFTVVVAADAMSGEFSSGTIKLLLIRPVSRSKIVFAKYAAGFQFSIFMLLLLFTSALVINLVLYGGAGTSPTVLELNSMGAIVEKNVIIDMLSTYGFKCVELIMIVTLAFMISTLFRSNSLAIGISLCIMFLGNTVSMILSRYDWSKYLLFSNMDLTRYLHGQPLVPGMTMTFSILVLAAYFIVFNVLTWTVFRRRDVM</sequence>
<dbReference type="EMBL" id="JAMDMJ010000008">
    <property type="protein sequence ID" value="MCY9595360.1"/>
    <property type="molecule type" value="Genomic_DNA"/>
</dbReference>
<feature type="transmembrane region" description="Helical" evidence="1">
    <location>
        <begin position="205"/>
        <end position="226"/>
    </location>
</feature>
<organism evidence="3 4">
    <name type="scientific">Paenibacillus chitinolyticus</name>
    <dbReference type="NCBI Taxonomy" id="79263"/>
    <lineage>
        <taxon>Bacteria</taxon>
        <taxon>Bacillati</taxon>
        <taxon>Bacillota</taxon>
        <taxon>Bacilli</taxon>
        <taxon>Bacillales</taxon>
        <taxon>Paenibacillaceae</taxon>
        <taxon>Paenibacillus</taxon>
    </lineage>
</organism>
<dbReference type="Pfam" id="PF12679">
    <property type="entry name" value="ABC2_membrane_2"/>
    <property type="match status" value="1"/>
</dbReference>
<evidence type="ECO:0000256" key="1">
    <source>
        <dbReference type="SAM" id="Phobius"/>
    </source>
</evidence>
<dbReference type="AlphaFoldDB" id="A0A410WS59"/>
<proteinExistence type="predicted"/>
<dbReference type="Proteomes" id="UP001527202">
    <property type="component" value="Unassembled WGS sequence"/>
</dbReference>